<evidence type="ECO:0000313" key="3">
    <source>
        <dbReference type="EMBL" id="MBB5206163.1"/>
    </source>
</evidence>
<dbReference type="Proteomes" id="UP000554837">
    <property type="component" value="Unassembled WGS sequence"/>
</dbReference>
<feature type="repeat" description="TPR" evidence="1">
    <location>
        <begin position="199"/>
        <end position="232"/>
    </location>
</feature>
<comment type="caution">
    <text evidence="3">The sequence shown here is derived from an EMBL/GenBank/DDBJ whole genome shotgun (WGS) entry which is preliminary data.</text>
</comment>
<feature type="repeat" description="TPR" evidence="1">
    <location>
        <begin position="816"/>
        <end position="849"/>
    </location>
</feature>
<feature type="repeat" description="TPR" evidence="1">
    <location>
        <begin position="409"/>
        <end position="442"/>
    </location>
</feature>
<dbReference type="SUPFAM" id="SSF48452">
    <property type="entry name" value="TPR-like"/>
    <property type="match status" value="5"/>
</dbReference>
<dbReference type="InterPro" id="IPR011990">
    <property type="entry name" value="TPR-like_helical_dom_sf"/>
</dbReference>
<accession>A0A840S943</accession>
<dbReference type="PANTHER" id="PTHR12558">
    <property type="entry name" value="CELL DIVISION CYCLE 16,23,27"/>
    <property type="match status" value="1"/>
</dbReference>
<keyword evidence="4" id="KW-1185">Reference proteome</keyword>
<dbReference type="Pfam" id="PF14559">
    <property type="entry name" value="TPR_19"/>
    <property type="match status" value="3"/>
</dbReference>
<dbReference type="RefSeq" id="WP_138856314.1">
    <property type="nucleotide sequence ID" value="NZ_CP040709.1"/>
</dbReference>
<organism evidence="3 4">
    <name type="scientific">Inhella inkyongensis</name>
    <dbReference type="NCBI Taxonomy" id="392593"/>
    <lineage>
        <taxon>Bacteria</taxon>
        <taxon>Pseudomonadati</taxon>
        <taxon>Pseudomonadota</taxon>
        <taxon>Betaproteobacteria</taxon>
        <taxon>Burkholderiales</taxon>
        <taxon>Sphaerotilaceae</taxon>
        <taxon>Inhella</taxon>
    </lineage>
</organism>
<reference evidence="3 4" key="1">
    <citation type="submission" date="2020-08" db="EMBL/GenBank/DDBJ databases">
        <title>Genomic Encyclopedia of Type Strains, Phase IV (KMG-IV): sequencing the most valuable type-strain genomes for metagenomic binning, comparative biology and taxonomic classification.</title>
        <authorList>
            <person name="Goeker M."/>
        </authorList>
    </citation>
    <scope>NUCLEOTIDE SEQUENCE [LARGE SCALE GENOMIC DNA]</scope>
    <source>
        <strain evidence="3 4">DSM 23958</strain>
    </source>
</reference>
<dbReference type="EMBL" id="JACHHO010000007">
    <property type="protein sequence ID" value="MBB5206163.1"/>
    <property type="molecule type" value="Genomic_DNA"/>
</dbReference>
<feature type="chain" id="PRO_5033054570" evidence="2">
    <location>
        <begin position="23"/>
        <end position="931"/>
    </location>
</feature>
<keyword evidence="3" id="KW-0449">Lipoprotein</keyword>
<feature type="signal peptide" evidence="2">
    <location>
        <begin position="1"/>
        <end position="22"/>
    </location>
</feature>
<evidence type="ECO:0000256" key="1">
    <source>
        <dbReference type="PROSITE-ProRule" id="PRU00339"/>
    </source>
</evidence>
<dbReference type="PROSITE" id="PS50005">
    <property type="entry name" value="TPR"/>
    <property type="match status" value="4"/>
</dbReference>
<evidence type="ECO:0000313" key="4">
    <source>
        <dbReference type="Proteomes" id="UP000554837"/>
    </source>
</evidence>
<dbReference type="InterPro" id="IPR019734">
    <property type="entry name" value="TPR_rpt"/>
</dbReference>
<dbReference type="InterPro" id="IPR014266">
    <property type="entry name" value="PEP-CTERM_TPR_PrsT"/>
</dbReference>
<dbReference type="NCBIfam" id="TIGR02917">
    <property type="entry name" value="PEP_TPR_lipo"/>
    <property type="match status" value="1"/>
</dbReference>
<dbReference type="PROSITE" id="PS50293">
    <property type="entry name" value="TPR_REGION"/>
    <property type="match status" value="1"/>
</dbReference>
<keyword evidence="2" id="KW-0732">Signal</keyword>
<gene>
    <name evidence="3" type="ORF">HNQ51_003506</name>
</gene>
<sequence length="931" mass="100976">MSHRPLFSLLAALCLICSNASAQSPKTSRYFEDALKRYASKDLEGAAVQVRNALQEDRKFLPAHLLLGKVSLESGNPGAAEAALQEALALGASRTEVVLPLGKAMMALGQQLKLVDDPALRLEGLPNDVLAQLILIHAAARIDLGDERKALALIEQARGLAPGDPQVWLAEVPLHLRAQAFDAAQRASERALQLKPNDSDALYSLASVFHAKGQLDAALSHYDRALAQAPEHLEALVARAGIALDRKNLGRARADIDLARKKSPKDPRADYLSALISEAEGNRAASLAAMRRVTELLGSAPAEFLRFRPQVLMLGGLAHYALNEPGKARPYLESVVKLQPRNPSAKLLAQILMREGEVENGVQMLETYLRQVPQDFQAAALLASAHSTQGRHTKAVQLMEQALRSKDSAELHSVLGLSMLRMGKIDTAQQELERAWKSQPGHTATGVSLTMLYLRSKQLTKALPVAKSLVQAQPQQASLHHLLGMVLAAQSDAAGARSSFERALKLDPKLHEATMSLARLEARTGNPAAALSRLEALHRTEEKLVEPLLELASLQMRLDRIDQAERWLERAITVAAPKDLRPGLALIDLRLKRNDAAKAMEAAKALLAKGPDDPLALMAYARTLMANGQMSAAKTYLVQTGRHLPFNADAYAEIAGLQIQVGDLAGAVFTLSKVLEQQPKHADALTLMASAEIDRGGITEAAKYLSTLMEVRPKQARTHLLAAELSMAKRLPEQALASLRKAHELQPSTATVMRLMLHPGAAAQASSRQLAESWLRSRPKDHTVRLALAESLAAQGQLAPSRSHYEQLLQARPNDAQLLNNLAQVRLRQSEVSEALQLAEKAVKAAPQMPLVLDTYAWILHHKGENEKALGLLRDARLRAPDHAEIRFHLAAVLHKLGRSAEAKTEVSAALAAPAGLESVKEAQALMQALK</sequence>
<dbReference type="AlphaFoldDB" id="A0A840S943"/>
<dbReference type="OrthoDB" id="5290951at2"/>
<feature type="repeat" description="TPR" evidence="1">
    <location>
        <begin position="477"/>
        <end position="510"/>
    </location>
</feature>
<keyword evidence="1" id="KW-0802">TPR repeat</keyword>
<evidence type="ECO:0000256" key="2">
    <source>
        <dbReference type="SAM" id="SignalP"/>
    </source>
</evidence>
<proteinExistence type="predicted"/>
<protein>
    <submittedName>
        <fullName evidence="3">Putative PEP-CTERM system TPR-repeat lipoprotein</fullName>
    </submittedName>
</protein>
<name>A0A840S943_9BURK</name>
<dbReference type="SMART" id="SM00028">
    <property type="entry name" value="TPR"/>
    <property type="match status" value="14"/>
</dbReference>
<dbReference type="Gene3D" id="1.25.40.10">
    <property type="entry name" value="Tetratricopeptide repeat domain"/>
    <property type="match status" value="5"/>
</dbReference>
<dbReference type="PANTHER" id="PTHR12558:SF13">
    <property type="entry name" value="CELL DIVISION CYCLE PROTEIN 27 HOMOLOG"/>
    <property type="match status" value="1"/>
</dbReference>
<dbReference type="Pfam" id="PF13432">
    <property type="entry name" value="TPR_16"/>
    <property type="match status" value="4"/>
</dbReference>